<dbReference type="Gene3D" id="1.10.8.10">
    <property type="entry name" value="DNA helicase RuvA subunit, C-terminal domain"/>
    <property type="match status" value="1"/>
</dbReference>
<evidence type="ECO:0000313" key="4">
    <source>
        <dbReference type="Proteomes" id="UP000315295"/>
    </source>
</evidence>
<reference evidence="3 4" key="1">
    <citation type="journal article" date="2019" name="G3 (Bethesda)">
        <title>Sequencing of a Wild Apple (Malus baccata) Genome Unravels the Differences Between Cultivated and Wild Apple Species Regarding Disease Resistance and Cold Tolerance.</title>
        <authorList>
            <person name="Chen X."/>
        </authorList>
    </citation>
    <scope>NUCLEOTIDE SEQUENCE [LARGE SCALE GENOMIC DNA]</scope>
    <source>
        <strain evidence="4">cv. Shandingzi</strain>
        <tissue evidence="3">Leaves</tissue>
    </source>
</reference>
<comment type="caution">
    <text evidence="3">The sequence shown here is derived from an EMBL/GenBank/DDBJ whole genome shotgun (WGS) entry which is preliminary data.</text>
</comment>
<evidence type="ECO:0000256" key="1">
    <source>
        <dbReference type="SAM" id="MobiDB-lite"/>
    </source>
</evidence>
<name>A0A540L4A8_MALBA</name>
<dbReference type="EMBL" id="VIEB01000771">
    <property type="protein sequence ID" value="TQD81313.1"/>
    <property type="molecule type" value="Genomic_DNA"/>
</dbReference>
<dbReference type="InterPro" id="IPR038981">
    <property type="entry name" value="CID5/CID6"/>
</dbReference>
<evidence type="ECO:0000259" key="2">
    <source>
        <dbReference type="PROSITE" id="PS51140"/>
    </source>
</evidence>
<proteinExistence type="predicted"/>
<feature type="region of interest" description="Disordered" evidence="1">
    <location>
        <begin position="184"/>
        <end position="206"/>
    </location>
</feature>
<accession>A0A540L4A8</accession>
<dbReference type="PROSITE" id="PS51140">
    <property type="entry name" value="CUE"/>
    <property type="match status" value="1"/>
</dbReference>
<dbReference type="PANTHER" id="PTHR37252:SF3">
    <property type="entry name" value="POLYADENYLATE-BINDING PROTEIN-INTERACTING PROTEIN 6"/>
    <property type="match status" value="1"/>
</dbReference>
<dbReference type="Proteomes" id="UP000315295">
    <property type="component" value="Unassembled WGS sequence"/>
</dbReference>
<dbReference type="STRING" id="106549.A0A540L4A8"/>
<feature type="domain" description="CUE" evidence="2">
    <location>
        <begin position="102"/>
        <end position="145"/>
    </location>
</feature>
<dbReference type="CDD" id="cd14371">
    <property type="entry name" value="CUE_CID7_like"/>
    <property type="match status" value="1"/>
</dbReference>
<protein>
    <recommendedName>
        <fullName evidence="2">CUE domain-containing protein</fullName>
    </recommendedName>
</protein>
<dbReference type="InterPro" id="IPR041806">
    <property type="entry name" value="CID5/6/7_CUE"/>
</dbReference>
<dbReference type="PANTHER" id="PTHR37252">
    <property type="entry name" value="POLYADENYLATE-BINDING PROTEIN-INTERACTING PROTEIN 6"/>
    <property type="match status" value="1"/>
</dbReference>
<evidence type="ECO:0000313" key="3">
    <source>
        <dbReference type="EMBL" id="TQD81313.1"/>
    </source>
</evidence>
<dbReference type="InterPro" id="IPR003892">
    <property type="entry name" value="CUE"/>
</dbReference>
<keyword evidence="4" id="KW-1185">Reference proteome</keyword>
<gene>
    <name evidence="3" type="ORF">C1H46_033127</name>
</gene>
<dbReference type="GO" id="GO:0043130">
    <property type="term" value="F:ubiquitin binding"/>
    <property type="evidence" value="ECO:0007669"/>
    <property type="project" value="InterPro"/>
</dbReference>
<dbReference type="AlphaFoldDB" id="A0A540L4A8"/>
<sequence>MKPGLSSLNPYAAAYIPISKRETDDRTFVTTKDSSHSNESVWFGNPQNFTQNQHHSKAYLQSDAPGTATLQSPKSYAVKSYPAHDSYGSFSQNVNKVSENEDFDMDMEFLGLSFPGISDQSLSDVYLANRGDLDATIDMLNQLEVKTRKSLSNLKHNCVCAFCVVESSESLPDTLDIGDVSESGLAGNSAWKPKNIAGEASGSPKS</sequence>
<organism evidence="3 4">
    <name type="scientific">Malus baccata</name>
    <name type="common">Siberian crab apple</name>
    <name type="synonym">Pyrus baccata</name>
    <dbReference type="NCBI Taxonomy" id="106549"/>
    <lineage>
        <taxon>Eukaryota</taxon>
        <taxon>Viridiplantae</taxon>
        <taxon>Streptophyta</taxon>
        <taxon>Embryophyta</taxon>
        <taxon>Tracheophyta</taxon>
        <taxon>Spermatophyta</taxon>
        <taxon>Magnoliopsida</taxon>
        <taxon>eudicotyledons</taxon>
        <taxon>Gunneridae</taxon>
        <taxon>Pentapetalae</taxon>
        <taxon>rosids</taxon>
        <taxon>fabids</taxon>
        <taxon>Rosales</taxon>
        <taxon>Rosaceae</taxon>
        <taxon>Amygdaloideae</taxon>
        <taxon>Maleae</taxon>
        <taxon>Malus</taxon>
    </lineage>
</organism>